<sequence length="471" mass="52548">MNVPIYQALMQYSGKNPVCFHIPGHKLGNDPYIPYGDKLYLMDVTEVPGLDNLHQPSGVIKEAQELAAKAFGADYTFFLVNGSTCGIHAAIMSVCKRGDKLIVARDCHMAAINGMMLAGVEPVYIKPEFDHSFKIPSVLKCEHIEKALTENSDAVGVYITRPNYYGVCSDIEEISNLVHSYGKVLIVDEAHGAHFNFSDKLPPGALEFDSDICIQSAHKTLPALGQGAYLHVKGTRADVEKVRYSLNILQTSSPSYLVMAFLDISRAIMEKEGREILESLLEDIEKFHDSISYNTRFRMLSKDNFKSGDLDRTRLVINTKSYGLTGFEIENILRSRYNIQVEMADLYNIVCIVTNANRGQDLEELKNALMDIHRDCKDSLPLPEIHIGAYEIPEQKVKLSELMHKSFRRIKLKEACGMVSRRMITPYPPGIPVICPGEVMTESSIEYIMGILESGGNVNGVYEGPEVEVLA</sequence>
<dbReference type="InterPro" id="IPR052357">
    <property type="entry name" value="Orn_Lys_Arg_decarboxylase-I"/>
</dbReference>
<keyword evidence="3" id="KW-0210">Decarboxylase</keyword>
<name>A0A2S8R8H7_9FIRM</name>
<keyword evidence="5" id="KW-0456">Lyase</keyword>
<dbReference type="InterPro" id="IPR000310">
    <property type="entry name" value="Orn/Lys/Arg_deCO2ase_major_dom"/>
</dbReference>
<dbReference type="Proteomes" id="UP000239720">
    <property type="component" value="Unassembled WGS sequence"/>
</dbReference>
<comment type="cofactor">
    <cofactor evidence="1">
        <name>pyridoxal 5'-phosphate</name>
        <dbReference type="ChEBI" id="CHEBI:597326"/>
    </cofactor>
</comment>
<evidence type="ECO:0000313" key="8">
    <source>
        <dbReference type="EMBL" id="PQQ66075.1"/>
    </source>
</evidence>
<comment type="caution">
    <text evidence="8">The sequence shown here is derived from an EMBL/GenBank/DDBJ whole genome shotgun (WGS) entry which is preliminary data.</text>
</comment>
<dbReference type="CDD" id="cd00615">
    <property type="entry name" value="Orn_deC_like"/>
    <property type="match status" value="1"/>
</dbReference>
<feature type="domain" description="Orn/Lys/Arg decarboxylases family 1 pyridoxal-P attachment site" evidence="6">
    <location>
        <begin position="4"/>
        <end position="296"/>
    </location>
</feature>
<organism evidence="8 9">
    <name type="scientific">Acetivibrio saccincola</name>
    <dbReference type="NCBI Taxonomy" id="1677857"/>
    <lineage>
        <taxon>Bacteria</taxon>
        <taxon>Bacillati</taxon>
        <taxon>Bacillota</taxon>
        <taxon>Clostridia</taxon>
        <taxon>Eubacteriales</taxon>
        <taxon>Oscillospiraceae</taxon>
        <taxon>Acetivibrio</taxon>
    </lineage>
</organism>
<dbReference type="Gene3D" id="3.40.640.10">
    <property type="entry name" value="Type I PLP-dependent aspartate aminotransferase-like (Major domain)"/>
    <property type="match status" value="1"/>
</dbReference>
<dbReference type="PANTHER" id="PTHR43277">
    <property type="entry name" value="ARGININE DECARBOXYLASE"/>
    <property type="match status" value="1"/>
</dbReference>
<evidence type="ECO:0000313" key="9">
    <source>
        <dbReference type="Proteomes" id="UP000239720"/>
    </source>
</evidence>
<evidence type="ECO:0000256" key="3">
    <source>
        <dbReference type="ARBA" id="ARBA00022793"/>
    </source>
</evidence>
<dbReference type="Gene3D" id="3.90.105.10">
    <property type="entry name" value="Molybdopterin biosynthesis moea protein, domain 2"/>
    <property type="match status" value="1"/>
</dbReference>
<dbReference type="PANTHER" id="PTHR43277:SF4">
    <property type="entry name" value="ARGININE DECARBOXYLASE"/>
    <property type="match status" value="1"/>
</dbReference>
<dbReference type="SUPFAM" id="SSF53383">
    <property type="entry name" value="PLP-dependent transferases"/>
    <property type="match status" value="1"/>
</dbReference>
<keyword evidence="4" id="KW-0663">Pyridoxal phosphate</keyword>
<proteinExistence type="inferred from homology"/>
<evidence type="ECO:0000256" key="5">
    <source>
        <dbReference type="ARBA" id="ARBA00023239"/>
    </source>
</evidence>
<evidence type="ECO:0000256" key="1">
    <source>
        <dbReference type="ARBA" id="ARBA00001933"/>
    </source>
</evidence>
<feature type="domain" description="Orn/Lys/Arg decarboxylase C-terminal" evidence="7">
    <location>
        <begin position="400"/>
        <end position="449"/>
    </location>
</feature>
<evidence type="ECO:0000256" key="2">
    <source>
        <dbReference type="ARBA" id="ARBA00010671"/>
    </source>
</evidence>
<dbReference type="GO" id="GO:0016831">
    <property type="term" value="F:carboxy-lyase activity"/>
    <property type="evidence" value="ECO:0007669"/>
    <property type="project" value="UniProtKB-KW"/>
</dbReference>
<dbReference type="OrthoDB" id="9815233at2"/>
<dbReference type="InterPro" id="IPR015421">
    <property type="entry name" value="PyrdxlP-dep_Trfase_major"/>
</dbReference>
<evidence type="ECO:0000256" key="4">
    <source>
        <dbReference type="ARBA" id="ARBA00022898"/>
    </source>
</evidence>
<accession>A0A2S8R8H7</accession>
<dbReference type="Pfam" id="PF01276">
    <property type="entry name" value="OKR_DC_1"/>
    <property type="match status" value="1"/>
</dbReference>
<reference evidence="8 9" key="1">
    <citation type="journal article" date="2018" name="Syst. Appl. Microbiol.">
        <title>Characterization and high-quality draft genome sequence of Herbivorax saccincola A7, an anaerobic, alkaliphilic, thermophilic, cellulolytic, and xylanolytic bacterium.</title>
        <authorList>
            <person name="Aikawa S."/>
            <person name="Baramee S."/>
            <person name="Sermsathanaswadi J."/>
            <person name="Thianheng P."/>
            <person name="Tachaapaikoon C."/>
            <person name="Shikata A."/>
            <person name="Waeonukul R."/>
            <person name="Pason P."/>
            <person name="Ratanakhanokchai K."/>
            <person name="Kosugi A."/>
        </authorList>
    </citation>
    <scope>NUCLEOTIDE SEQUENCE [LARGE SCALE GENOMIC DNA]</scope>
    <source>
        <strain evidence="8 9">A7</strain>
    </source>
</reference>
<evidence type="ECO:0000259" key="6">
    <source>
        <dbReference type="Pfam" id="PF01276"/>
    </source>
</evidence>
<dbReference type="InterPro" id="IPR015424">
    <property type="entry name" value="PyrdxlP-dep_Trfase"/>
</dbReference>
<gene>
    <name evidence="8" type="ORF">B9R14_04365</name>
</gene>
<comment type="similarity">
    <text evidence="2">Belongs to the Orn/Lys/Arg decarboxylase class-I family.</text>
</comment>
<dbReference type="EMBL" id="NEMB01000003">
    <property type="protein sequence ID" value="PQQ66075.1"/>
    <property type="molecule type" value="Genomic_DNA"/>
</dbReference>
<protein>
    <submittedName>
        <fullName evidence="8">Arginine decarboxylase</fullName>
    </submittedName>
</protein>
<dbReference type="InterPro" id="IPR008286">
    <property type="entry name" value="Prn/Lys/Arg_de-COase_C"/>
</dbReference>
<dbReference type="Pfam" id="PF03711">
    <property type="entry name" value="OKR_DC_1_C"/>
    <property type="match status" value="1"/>
</dbReference>
<evidence type="ECO:0000259" key="7">
    <source>
        <dbReference type="Pfam" id="PF03711"/>
    </source>
</evidence>
<dbReference type="AlphaFoldDB" id="A0A2S8R8H7"/>